<protein>
    <submittedName>
        <fullName evidence="3">VanZ like family protein</fullName>
    </submittedName>
</protein>
<dbReference type="InterPro" id="IPR006976">
    <property type="entry name" value="VanZ-like"/>
</dbReference>
<dbReference type="AlphaFoldDB" id="A0A1H6I1W0"/>
<keyword evidence="1" id="KW-1133">Transmembrane helix</keyword>
<organism evidence="3 4">
    <name type="scientific">Ruminococcus flavefaciens</name>
    <dbReference type="NCBI Taxonomy" id="1265"/>
    <lineage>
        <taxon>Bacteria</taxon>
        <taxon>Bacillati</taxon>
        <taxon>Bacillota</taxon>
        <taxon>Clostridia</taxon>
        <taxon>Eubacteriales</taxon>
        <taxon>Oscillospiraceae</taxon>
        <taxon>Ruminococcus</taxon>
    </lineage>
</organism>
<evidence type="ECO:0000256" key="1">
    <source>
        <dbReference type="SAM" id="Phobius"/>
    </source>
</evidence>
<dbReference type="EMBL" id="FNWV01000001">
    <property type="protein sequence ID" value="SEH41437.1"/>
    <property type="molecule type" value="Genomic_DNA"/>
</dbReference>
<dbReference type="Pfam" id="PF04892">
    <property type="entry name" value="VanZ"/>
    <property type="match status" value="1"/>
</dbReference>
<evidence type="ECO:0000259" key="2">
    <source>
        <dbReference type="Pfam" id="PF04892"/>
    </source>
</evidence>
<sequence>MIEKLRQLDSRQRVFIVLTLAVMILIFIFSAQDADESSKTSSKFTKYAVRIFYSDYDNQTPEVQKEMWDKTSFMIRKAAHFSIYTLLGLCASFAVGKRKLFTMKSLGVVLFGFMYAASDEFHQKFVNGRSCEFRDMMIDTGGVTSGMLISLVIMGIIALIVRKRRRVSSK</sequence>
<dbReference type="Proteomes" id="UP000183190">
    <property type="component" value="Unassembled WGS sequence"/>
</dbReference>
<reference evidence="3 4" key="1">
    <citation type="submission" date="2016-10" db="EMBL/GenBank/DDBJ databases">
        <authorList>
            <person name="de Groot N.N."/>
        </authorList>
    </citation>
    <scope>NUCLEOTIDE SEQUENCE [LARGE SCALE GENOMIC DNA]</scope>
    <source>
        <strain evidence="3 4">YAD2003</strain>
    </source>
</reference>
<feature type="transmembrane region" description="Helical" evidence="1">
    <location>
        <begin position="78"/>
        <end position="96"/>
    </location>
</feature>
<feature type="transmembrane region" description="Helical" evidence="1">
    <location>
        <begin position="12"/>
        <end position="31"/>
    </location>
</feature>
<dbReference type="NCBIfam" id="NF037970">
    <property type="entry name" value="vanZ_1"/>
    <property type="match status" value="1"/>
</dbReference>
<evidence type="ECO:0000313" key="3">
    <source>
        <dbReference type="EMBL" id="SEH41437.1"/>
    </source>
</evidence>
<feature type="domain" description="VanZ-like" evidence="2">
    <location>
        <begin position="15"/>
        <end position="152"/>
    </location>
</feature>
<accession>A0A1H6I1W0</accession>
<keyword evidence="1" id="KW-0472">Membrane</keyword>
<dbReference type="OrthoDB" id="291892at2"/>
<dbReference type="RefSeq" id="WP_074714320.1">
    <property type="nucleotide sequence ID" value="NZ_FNWV01000001.1"/>
</dbReference>
<proteinExistence type="predicted"/>
<feature type="transmembrane region" description="Helical" evidence="1">
    <location>
        <begin position="101"/>
        <end position="118"/>
    </location>
</feature>
<gene>
    <name evidence="3" type="ORF">SAMN02910265_00513</name>
</gene>
<name>A0A1H6I1W0_RUMFL</name>
<keyword evidence="1" id="KW-0812">Transmembrane</keyword>
<evidence type="ECO:0000313" key="4">
    <source>
        <dbReference type="Proteomes" id="UP000183190"/>
    </source>
</evidence>
<feature type="transmembrane region" description="Helical" evidence="1">
    <location>
        <begin position="138"/>
        <end position="161"/>
    </location>
</feature>